<gene>
    <name evidence="1" type="ORF">COB11_01365</name>
</gene>
<evidence type="ECO:0000313" key="1">
    <source>
        <dbReference type="EMBL" id="PCI95724.1"/>
    </source>
</evidence>
<comment type="caution">
    <text evidence="1">The sequence shown here is derived from an EMBL/GenBank/DDBJ whole genome shotgun (WGS) entry which is preliminary data.</text>
</comment>
<sequence>MSSITVAEEYSSFLDGNITFDSYDQKEHDLVSMEKVFNIMGYIPCVSTISGPVRILFGIIQTVVSAVKVPFTLIVDIFRENPKGYGNRSFRNITYMCHGVGNVARGFVELFPIVGNIATIFYDTIGIRVSYSVEYK</sequence>
<reference evidence="2" key="1">
    <citation type="submission" date="2017-08" db="EMBL/GenBank/DDBJ databases">
        <title>A dynamic microbial community with high functional redundancy inhabits the cold, oxic subseafloor aquifer.</title>
        <authorList>
            <person name="Tully B.J."/>
            <person name="Wheat C.G."/>
            <person name="Glazer B.T."/>
            <person name="Huber J.A."/>
        </authorList>
    </citation>
    <scope>NUCLEOTIDE SEQUENCE [LARGE SCALE GENOMIC DNA]</scope>
</reference>
<accession>A0A2A4YLX5</accession>
<dbReference type="EMBL" id="NVUU01000010">
    <property type="protein sequence ID" value="PCI95724.1"/>
    <property type="molecule type" value="Genomic_DNA"/>
</dbReference>
<dbReference type="Proteomes" id="UP000217838">
    <property type="component" value="Unassembled WGS sequence"/>
</dbReference>
<evidence type="ECO:0000313" key="2">
    <source>
        <dbReference type="Proteomes" id="UP000217838"/>
    </source>
</evidence>
<name>A0A2A4YLX5_UNCAE</name>
<organism evidence="1 2">
    <name type="scientific">Aerophobetes bacterium</name>
    <dbReference type="NCBI Taxonomy" id="2030807"/>
    <lineage>
        <taxon>Bacteria</taxon>
        <taxon>Candidatus Aerophobota</taxon>
    </lineage>
</organism>
<proteinExistence type="predicted"/>
<protein>
    <submittedName>
        <fullName evidence="1">Uncharacterized protein</fullName>
    </submittedName>
</protein>
<dbReference type="AlphaFoldDB" id="A0A2A4YLX5"/>